<dbReference type="RefSeq" id="WP_380229819.1">
    <property type="nucleotide sequence ID" value="NZ_JBHSOF010000084.1"/>
</dbReference>
<comment type="cofactor">
    <cofactor evidence="1">
        <name>Zn(2+)</name>
        <dbReference type="ChEBI" id="CHEBI:29105"/>
    </cofactor>
</comment>
<reference evidence="7" key="1">
    <citation type="journal article" date="2019" name="Int. J. Syst. Evol. Microbiol.">
        <title>The Global Catalogue of Microorganisms (GCM) 10K type strain sequencing project: providing services to taxonomists for standard genome sequencing and annotation.</title>
        <authorList>
            <consortium name="The Broad Institute Genomics Platform"/>
            <consortium name="The Broad Institute Genome Sequencing Center for Infectious Disease"/>
            <person name="Wu L."/>
            <person name="Ma J."/>
        </authorList>
    </citation>
    <scope>NUCLEOTIDE SEQUENCE [LARGE SCALE GENOMIC DNA]</scope>
    <source>
        <strain evidence="7">CGMCC 4.1437</strain>
    </source>
</reference>
<evidence type="ECO:0000256" key="3">
    <source>
        <dbReference type="ARBA" id="ARBA00022801"/>
    </source>
</evidence>
<evidence type="ECO:0000256" key="5">
    <source>
        <dbReference type="ARBA" id="ARBA00024029"/>
    </source>
</evidence>
<dbReference type="SUPFAM" id="SSF102215">
    <property type="entry name" value="Creatininase"/>
    <property type="match status" value="1"/>
</dbReference>
<dbReference type="InterPro" id="IPR003785">
    <property type="entry name" value="Creatininase/forma_Hydrolase"/>
</dbReference>
<protein>
    <submittedName>
        <fullName evidence="6">Creatininase family protein</fullName>
    </submittedName>
</protein>
<proteinExistence type="inferred from homology"/>
<comment type="caution">
    <text evidence="6">The sequence shown here is derived from an EMBL/GenBank/DDBJ whole genome shotgun (WGS) entry which is preliminary data.</text>
</comment>
<keyword evidence="7" id="KW-1185">Reference proteome</keyword>
<dbReference type="Gene3D" id="3.40.50.10310">
    <property type="entry name" value="Creatininase"/>
    <property type="match status" value="1"/>
</dbReference>
<evidence type="ECO:0000256" key="2">
    <source>
        <dbReference type="ARBA" id="ARBA00022723"/>
    </source>
</evidence>
<dbReference type="Pfam" id="PF02633">
    <property type="entry name" value="Creatininase"/>
    <property type="match status" value="1"/>
</dbReference>
<keyword evidence="3" id="KW-0378">Hydrolase</keyword>
<dbReference type="Proteomes" id="UP001595975">
    <property type="component" value="Unassembled WGS sequence"/>
</dbReference>
<evidence type="ECO:0000313" key="7">
    <source>
        <dbReference type="Proteomes" id="UP001595975"/>
    </source>
</evidence>
<dbReference type="InterPro" id="IPR024087">
    <property type="entry name" value="Creatininase-like_sf"/>
</dbReference>
<name>A0ABW0XCA5_9ACTN</name>
<keyword evidence="4" id="KW-0862">Zinc</keyword>
<evidence type="ECO:0000256" key="4">
    <source>
        <dbReference type="ARBA" id="ARBA00022833"/>
    </source>
</evidence>
<evidence type="ECO:0000313" key="6">
    <source>
        <dbReference type="EMBL" id="MFC5668175.1"/>
    </source>
</evidence>
<accession>A0ABW0XCA5</accession>
<organism evidence="6 7">
    <name type="scientific">Kitasatospora misakiensis</name>
    <dbReference type="NCBI Taxonomy" id="67330"/>
    <lineage>
        <taxon>Bacteria</taxon>
        <taxon>Bacillati</taxon>
        <taxon>Actinomycetota</taxon>
        <taxon>Actinomycetes</taxon>
        <taxon>Kitasatosporales</taxon>
        <taxon>Streptomycetaceae</taxon>
        <taxon>Kitasatospora</taxon>
    </lineage>
</organism>
<dbReference type="EMBL" id="JBHSOF010000084">
    <property type="protein sequence ID" value="MFC5668175.1"/>
    <property type="molecule type" value="Genomic_DNA"/>
</dbReference>
<dbReference type="PANTHER" id="PTHR35005:SF1">
    <property type="entry name" value="2-AMINO-5-FORMYLAMINO-6-RIBOSYLAMINOPYRIMIDIN-4(3H)-ONE 5'-MONOPHOSPHATE DEFORMYLASE"/>
    <property type="match status" value="1"/>
</dbReference>
<keyword evidence="2" id="KW-0479">Metal-binding</keyword>
<evidence type="ECO:0000256" key="1">
    <source>
        <dbReference type="ARBA" id="ARBA00001947"/>
    </source>
</evidence>
<sequence>MIAVDGPAARQYGRLAAPRVLTELTTESVLCLPIGSHEQHGPHLPLNTDTVIAERFTGLLAQRYGEQHDLWALPAIPYGLSLEHTWSPGTVSLRITSFMSLLNAVVTEHLQATPARRLLIINGHGGNRGILEPALYELQRTHAVSVCVIHPASLSTVQVGGATVPEIHAGIRETAMMLELAPEDVHLNSLPTDFTANGAEAKRLVLDRGTTWPWTSGDTTIATCGVIGGDPRRATADTGRAILDSALDAAGHVLTHLTNHSP</sequence>
<gene>
    <name evidence="6" type="ORF">ACFP3U_35075</name>
</gene>
<dbReference type="PANTHER" id="PTHR35005">
    <property type="entry name" value="3-DEHYDRO-SCYLLO-INOSOSE HYDROLASE"/>
    <property type="match status" value="1"/>
</dbReference>
<comment type="similarity">
    <text evidence="5">Belongs to the creatininase superfamily.</text>
</comment>